<dbReference type="RefSeq" id="WP_184092064.1">
    <property type="nucleotide sequence ID" value="NZ_JACIJF010000040.1"/>
</dbReference>
<dbReference type="Gene3D" id="3.40.50.1820">
    <property type="entry name" value="alpha/beta hydrolase"/>
    <property type="match status" value="1"/>
</dbReference>
<dbReference type="Pfam" id="PF00561">
    <property type="entry name" value="Abhydrolase_1"/>
    <property type="match status" value="1"/>
</dbReference>
<sequence>MRLLLLTALLAAAAVPVAIAAPNAVPAAALEATRIADRSVTIGDQTVRYLEAGRGDTLIVLVHGWPQSADEWRQVIPKLADRFRVVAPDLRGIGGSQSPSRDYSKAALARDLHSFVQSLGAKHVVLVGHDVGGMVTYAYARQFPQDLTGAAILDVPLPGFAPWEYVEKLPQAWHFDFHAQQPLAEVLVQGRQAAYFRYFIDHNGANTKAIGDQEIARFAQAYASPAQLSAGFGFYRAFPRDKEFNAAQRAALSLPLLVAGAEHSLGAGAAALAGDLRAHGASDVRVATIDKSGHWIAEEQPDAVAALIWEFAAEVGQTPR</sequence>
<dbReference type="PANTHER" id="PTHR43798">
    <property type="entry name" value="MONOACYLGLYCEROL LIPASE"/>
    <property type="match status" value="1"/>
</dbReference>
<dbReference type="Proteomes" id="UP000527143">
    <property type="component" value="Unassembled WGS sequence"/>
</dbReference>
<accession>A0A840YTX0</accession>
<dbReference type="PRINTS" id="PR00111">
    <property type="entry name" value="ABHYDROLASE"/>
</dbReference>
<feature type="chain" id="PRO_5032409559" evidence="1">
    <location>
        <begin position="21"/>
        <end position="320"/>
    </location>
</feature>
<protein>
    <submittedName>
        <fullName evidence="3">Pimeloyl-ACP methyl ester carboxylesterase</fullName>
    </submittedName>
</protein>
<gene>
    <name evidence="3" type="ORF">FHT02_004325</name>
</gene>
<evidence type="ECO:0000313" key="3">
    <source>
        <dbReference type="EMBL" id="MBB5713063.1"/>
    </source>
</evidence>
<proteinExistence type="predicted"/>
<dbReference type="AlphaFoldDB" id="A0A840YTX0"/>
<organism evidence="3 4">
    <name type="scientific">Sphingomonas xinjiangensis</name>
    <dbReference type="NCBI Taxonomy" id="643568"/>
    <lineage>
        <taxon>Bacteria</taxon>
        <taxon>Pseudomonadati</taxon>
        <taxon>Pseudomonadota</taxon>
        <taxon>Alphaproteobacteria</taxon>
        <taxon>Sphingomonadales</taxon>
        <taxon>Sphingomonadaceae</taxon>
        <taxon>Sphingomonas</taxon>
    </lineage>
</organism>
<evidence type="ECO:0000256" key="1">
    <source>
        <dbReference type="SAM" id="SignalP"/>
    </source>
</evidence>
<dbReference type="InterPro" id="IPR000639">
    <property type="entry name" value="Epox_hydrolase-like"/>
</dbReference>
<dbReference type="GO" id="GO:0003824">
    <property type="term" value="F:catalytic activity"/>
    <property type="evidence" value="ECO:0007669"/>
    <property type="project" value="InterPro"/>
</dbReference>
<dbReference type="InterPro" id="IPR000073">
    <property type="entry name" value="AB_hydrolase_1"/>
</dbReference>
<reference evidence="3 4" key="1">
    <citation type="submission" date="2020-08" db="EMBL/GenBank/DDBJ databases">
        <title>Genomic Encyclopedia of Type Strains, Phase IV (KMG-IV): sequencing the most valuable type-strain genomes for metagenomic binning, comparative biology and taxonomic classification.</title>
        <authorList>
            <person name="Goeker M."/>
        </authorList>
    </citation>
    <scope>NUCLEOTIDE SEQUENCE [LARGE SCALE GENOMIC DNA]</scope>
    <source>
        <strain evidence="3 4">DSM 26736</strain>
    </source>
</reference>
<evidence type="ECO:0000313" key="4">
    <source>
        <dbReference type="Proteomes" id="UP000527143"/>
    </source>
</evidence>
<dbReference type="SUPFAM" id="SSF53474">
    <property type="entry name" value="alpha/beta-Hydrolases"/>
    <property type="match status" value="1"/>
</dbReference>
<dbReference type="PRINTS" id="PR00412">
    <property type="entry name" value="EPOXHYDRLASE"/>
</dbReference>
<feature type="domain" description="AB hydrolase-1" evidence="2">
    <location>
        <begin position="58"/>
        <end position="300"/>
    </location>
</feature>
<dbReference type="InterPro" id="IPR029058">
    <property type="entry name" value="AB_hydrolase_fold"/>
</dbReference>
<keyword evidence="1" id="KW-0732">Signal</keyword>
<name>A0A840YTX0_9SPHN</name>
<dbReference type="InterPro" id="IPR050266">
    <property type="entry name" value="AB_hydrolase_sf"/>
</dbReference>
<dbReference type="EMBL" id="JACIJF010000040">
    <property type="protein sequence ID" value="MBB5713063.1"/>
    <property type="molecule type" value="Genomic_DNA"/>
</dbReference>
<evidence type="ECO:0000259" key="2">
    <source>
        <dbReference type="Pfam" id="PF00561"/>
    </source>
</evidence>
<feature type="signal peptide" evidence="1">
    <location>
        <begin position="1"/>
        <end position="20"/>
    </location>
</feature>
<keyword evidence="4" id="KW-1185">Reference proteome</keyword>
<comment type="caution">
    <text evidence="3">The sequence shown here is derived from an EMBL/GenBank/DDBJ whole genome shotgun (WGS) entry which is preliminary data.</text>
</comment>